<evidence type="ECO:0000313" key="2">
    <source>
        <dbReference type="Proteomes" id="UP000033092"/>
    </source>
</evidence>
<evidence type="ECO:0000313" key="1">
    <source>
        <dbReference type="EMBL" id="AKB33013.1"/>
    </source>
</evidence>
<gene>
    <name evidence="1" type="ORF">MSSIH_2323</name>
</gene>
<protein>
    <submittedName>
        <fullName evidence="1">Uncharacterized protein</fullName>
    </submittedName>
</protein>
<dbReference type="Proteomes" id="UP000033092">
    <property type="component" value="Chromosome"/>
</dbReference>
<dbReference type="KEGG" id="msz:MSSIH_2323"/>
<sequence>MMGLKFFTSNYFLLENNFSYNLFNITYAINIYWSWGTDKEETENLK</sequence>
<accession>A0A0E3PFC1</accession>
<dbReference type="EMBL" id="CP009507">
    <property type="protein sequence ID" value="AKB33013.1"/>
    <property type="molecule type" value="Genomic_DNA"/>
</dbReference>
<reference evidence="1 2" key="1">
    <citation type="submission" date="2014-07" db="EMBL/GenBank/DDBJ databases">
        <title>Methanogenic archaea and the global carbon cycle.</title>
        <authorList>
            <person name="Henriksen J.R."/>
            <person name="Luke J."/>
            <person name="Reinhart S."/>
            <person name="Benedict M.N."/>
            <person name="Youngblut N.D."/>
            <person name="Metcalf M.E."/>
            <person name="Whitaker R.J."/>
            <person name="Metcalf W.W."/>
        </authorList>
    </citation>
    <scope>NUCLEOTIDE SEQUENCE [LARGE SCALE GENOMIC DNA]</scope>
    <source>
        <strain evidence="1 2">HI350</strain>
    </source>
</reference>
<dbReference type="AlphaFoldDB" id="A0A0E3PFC1"/>
<proteinExistence type="predicted"/>
<dbReference type="HOGENOM" id="CLU_3227879_0_0_2"/>
<name>A0A0E3PFC1_9EURY</name>
<organism evidence="1 2">
    <name type="scientific">Methanosarcina siciliae HI350</name>
    <dbReference type="NCBI Taxonomy" id="1434119"/>
    <lineage>
        <taxon>Archaea</taxon>
        <taxon>Methanobacteriati</taxon>
        <taxon>Methanobacteriota</taxon>
        <taxon>Stenosarchaea group</taxon>
        <taxon>Methanomicrobia</taxon>
        <taxon>Methanosarcinales</taxon>
        <taxon>Methanosarcinaceae</taxon>
        <taxon>Methanosarcina</taxon>
    </lineage>
</organism>
<dbReference type="PATRIC" id="fig|1434119.4.peg.3051"/>